<dbReference type="NCBIfam" id="TIGR00593">
    <property type="entry name" value="pola"/>
    <property type="match status" value="1"/>
</dbReference>
<reference evidence="16 17" key="1">
    <citation type="journal article" date="2022" name="ISME Commun">
        <title>Vulcanimicrobium alpinus gen. nov. sp. nov., the first cultivated representative of the candidate phylum 'Eremiobacterota', is a metabolically versatile aerobic anoxygenic phototroph.</title>
        <authorList>
            <person name="Yabe S."/>
            <person name="Muto K."/>
            <person name="Abe K."/>
            <person name="Yokota A."/>
            <person name="Staudigel H."/>
            <person name="Tebo B.M."/>
        </authorList>
    </citation>
    <scope>NUCLEOTIDE SEQUENCE [LARGE SCALE GENOMIC DNA]</scope>
    <source>
        <strain evidence="16 17">WC8-2</strain>
    </source>
</reference>
<dbReference type="GO" id="GO:0008409">
    <property type="term" value="F:5'-3' exonuclease activity"/>
    <property type="evidence" value="ECO:0007669"/>
    <property type="project" value="UniProtKB-UniRule"/>
</dbReference>
<dbReference type="GO" id="GO:0006261">
    <property type="term" value="P:DNA-templated DNA replication"/>
    <property type="evidence" value="ECO:0007669"/>
    <property type="project" value="UniProtKB-UniRule"/>
</dbReference>
<dbReference type="CDD" id="cd06140">
    <property type="entry name" value="DNA_polA_I_Bacillus_like_exo"/>
    <property type="match status" value="1"/>
</dbReference>
<dbReference type="InterPro" id="IPR043502">
    <property type="entry name" value="DNA/RNA_pol_sf"/>
</dbReference>
<dbReference type="RefSeq" id="WP_317995554.1">
    <property type="nucleotide sequence ID" value="NZ_AP025523.1"/>
</dbReference>
<dbReference type="FunFam" id="1.20.1060.10:FF:000001">
    <property type="entry name" value="DNA polymerase I"/>
    <property type="match status" value="1"/>
</dbReference>
<keyword evidence="10 13" id="KW-0234">DNA repair</keyword>
<dbReference type="Pfam" id="PF02739">
    <property type="entry name" value="5_3_exonuc_N"/>
    <property type="match status" value="1"/>
</dbReference>
<dbReference type="Gene3D" id="3.30.70.370">
    <property type="match status" value="1"/>
</dbReference>
<dbReference type="GO" id="GO:0006302">
    <property type="term" value="P:double-strand break repair"/>
    <property type="evidence" value="ECO:0007669"/>
    <property type="project" value="TreeGrafter"/>
</dbReference>
<dbReference type="InterPro" id="IPR012337">
    <property type="entry name" value="RNaseH-like_sf"/>
</dbReference>
<dbReference type="SMART" id="SM00279">
    <property type="entry name" value="HhH2"/>
    <property type="match status" value="1"/>
</dbReference>
<keyword evidence="13" id="KW-0540">Nuclease</keyword>
<dbReference type="InterPro" id="IPR002298">
    <property type="entry name" value="DNA_polymerase_A"/>
</dbReference>
<dbReference type="CDD" id="cd08637">
    <property type="entry name" value="DNA_pol_A_pol_I_C"/>
    <property type="match status" value="1"/>
</dbReference>
<comment type="similarity">
    <text evidence="1 13">Belongs to the DNA polymerase type-A family.</text>
</comment>
<evidence type="ECO:0000256" key="5">
    <source>
        <dbReference type="ARBA" id="ARBA00022695"/>
    </source>
</evidence>
<evidence type="ECO:0000259" key="14">
    <source>
        <dbReference type="SMART" id="SM00475"/>
    </source>
</evidence>
<dbReference type="SMART" id="SM00475">
    <property type="entry name" value="53EXOc"/>
    <property type="match status" value="1"/>
</dbReference>
<accession>A0AAN1XZ24</accession>
<dbReference type="InterPro" id="IPR020046">
    <property type="entry name" value="5-3_exonucl_a-hlix_arch_N"/>
</dbReference>
<protein>
    <recommendedName>
        <fullName evidence="3 12">DNA polymerase I</fullName>
        <ecNumber evidence="2 12">2.7.7.7</ecNumber>
    </recommendedName>
</protein>
<dbReference type="InterPro" id="IPR020045">
    <property type="entry name" value="DNA_polI_H3TH"/>
</dbReference>
<keyword evidence="4 13" id="KW-0808">Transferase</keyword>
<dbReference type="EMBL" id="AP025523">
    <property type="protein sequence ID" value="BDE07999.1"/>
    <property type="molecule type" value="Genomic_DNA"/>
</dbReference>
<dbReference type="PROSITE" id="PS00447">
    <property type="entry name" value="DNA_POLYMERASE_A"/>
    <property type="match status" value="1"/>
</dbReference>
<keyword evidence="8 13" id="KW-0239">DNA-directed DNA polymerase</keyword>
<keyword evidence="13" id="KW-0378">Hydrolase</keyword>
<dbReference type="Pfam" id="PF01367">
    <property type="entry name" value="5_3_exonuc"/>
    <property type="match status" value="1"/>
</dbReference>
<dbReference type="InterPro" id="IPR036279">
    <property type="entry name" value="5-3_exonuclease_C_sf"/>
</dbReference>
<dbReference type="Gene3D" id="1.20.1060.10">
    <property type="entry name" value="Taq DNA Polymerase, Chain T, domain 4"/>
    <property type="match status" value="1"/>
</dbReference>
<comment type="catalytic activity">
    <reaction evidence="11 13">
        <text>DNA(n) + a 2'-deoxyribonucleoside 5'-triphosphate = DNA(n+1) + diphosphate</text>
        <dbReference type="Rhea" id="RHEA:22508"/>
        <dbReference type="Rhea" id="RHEA-COMP:17339"/>
        <dbReference type="Rhea" id="RHEA-COMP:17340"/>
        <dbReference type="ChEBI" id="CHEBI:33019"/>
        <dbReference type="ChEBI" id="CHEBI:61560"/>
        <dbReference type="ChEBI" id="CHEBI:173112"/>
        <dbReference type="EC" id="2.7.7.7"/>
    </reaction>
</comment>
<dbReference type="EC" id="2.7.7.7" evidence="2 12"/>
<dbReference type="Gene3D" id="1.10.150.20">
    <property type="entry name" value="5' to 3' exonuclease, C-terminal subdomain"/>
    <property type="match status" value="2"/>
</dbReference>
<dbReference type="FunFam" id="1.10.150.20:FF:000003">
    <property type="entry name" value="DNA polymerase I"/>
    <property type="match status" value="1"/>
</dbReference>
<proteinExistence type="inferred from homology"/>
<dbReference type="AlphaFoldDB" id="A0AAN1XZ24"/>
<dbReference type="InterPro" id="IPR001098">
    <property type="entry name" value="DNA-dir_DNA_pol_A_palm_dom"/>
</dbReference>
<dbReference type="InterPro" id="IPR036397">
    <property type="entry name" value="RNaseH_sf"/>
</dbReference>
<dbReference type="Gene3D" id="3.30.420.10">
    <property type="entry name" value="Ribonuclease H-like superfamily/Ribonuclease H"/>
    <property type="match status" value="1"/>
</dbReference>
<evidence type="ECO:0000256" key="8">
    <source>
        <dbReference type="ARBA" id="ARBA00022932"/>
    </source>
</evidence>
<keyword evidence="5 13" id="KW-0548">Nucleotidyltransferase</keyword>
<dbReference type="PANTHER" id="PTHR10133:SF27">
    <property type="entry name" value="DNA POLYMERASE NU"/>
    <property type="match status" value="1"/>
</dbReference>
<evidence type="ECO:0000256" key="9">
    <source>
        <dbReference type="ARBA" id="ARBA00023125"/>
    </source>
</evidence>
<evidence type="ECO:0000256" key="7">
    <source>
        <dbReference type="ARBA" id="ARBA00022763"/>
    </source>
</evidence>
<dbReference type="KEGG" id="vab:WPS_32750"/>
<dbReference type="SUPFAM" id="SSF47807">
    <property type="entry name" value="5' to 3' exonuclease, C-terminal subdomain"/>
    <property type="match status" value="1"/>
</dbReference>
<keyword evidence="7 13" id="KW-0227">DNA damage</keyword>
<dbReference type="CDD" id="cd09859">
    <property type="entry name" value="PIN_53EXO"/>
    <property type="match status" value="1"/>
</dbReference>
<dbReference type="InterPro" id="IPR002421">
    <property type="entry name" value="5-3_exonuclease"/>
</dbReference>
<keyword evidence="13" id="KW-0269">Exonuclease</keyword>
<dbReference type="SUPFAM" id="SSF53098">
    <property type="entry name" value="Ribonuclease H-like"/>
    <property type="match status" value="1"/>
</dbReference>
<dbReference type="InterPro" id="IPR008918">
    <property type="entry name" value="HhH2"/>
</dbReference>
<evidence type="ECO:0000256" key="1">
    <source>
        <dbReference type="ARBA" id="ARBA00007705"/>
    </source>
</evidence>
<evidence type="ECO:0000256" key="11">
    <source>
        <dbReference type="ARBA" id="ARBA00049244"/>
    </source>
</evidence>
<evidence type="ECO:0000256" key="2">
    <source>
        <dbReference type="ARBA" id="ARBA00012417"/>
    </source>
</evidence>
<evidence type="ECO:0000313" key="17">
    <source>
        <dbReference type="Proteomes" id="UP001317532"/>
    </source>
</evidence>
<evidence type="ECO:0000256" key="4">
    <source>
        <dbReference type="ARBA" id="ARBA00022679"/>
    </source>
</evidence>
<feature type="domain" description="5'-3' exonuclease" evidence="14">
    <location>
        <begin position="16"/>
        <end position="275"/>
    </location>
</feature>
<dbReference type="SUPFAM" id="SSF88723">
    <property type="entry name" value="PIN domain-like"/>
    <property type="match status" value="1"/>
</dbReference>
<dbReference type="Gene3D" id="3.40.50.1010">
    <property type="entry name" value="5'-nuclease"/>
    <property type="match status" value="1"/>
</dbReference>
<dbReference type="GO" id="GO:0003677">
    <property type="term" value="F:DNA binding"/>
    <property type="evidence" value="ECO:0007669"/>
    <property type="project" value="UniProtKB-UniRule"/>
</dbReference>
<name>A0AAN1XZ24_UNVUL</name>
<sequence>MGEETTMQLGAPPGTSRLMLLDTYGLVYRAFFALPALTTTRGVPINAAYGFTMMVTKIINDEKPTHVIAAFDRGIPKARVALYKDYKAQRQETPDELRSQFALVRKILATYGIPIVEIDNEEADDVIATLARQAEDAQQQVLVVTGDLDLLQVVDDRTTVLTTRRGITELGRYDEAAVRERFDLAPRQLPDYRGLKGDPSDNLPGIPGVGEKTAIKLIKNAGSLDALIAQPALAGTPKLEALIREFGEQARVCRDVSLVKRDLPLTLDWESAAYAAPANDALYALYRELEFKTLLARLEPPEAPPPIASDEQLAGAYESYTAITDPPDFAKLAALIDDAAARERVAVAMRGDAVAISVDDGRGFAFLRSALEVDAVAGAFAHVWERVPHLIAYDVKSEIGALALPLRFAGDDPMLAAHLLNPSRTFADVGQAAGEFLDRVLPDEPASAADAAGRLAHTTRAELERRGQHALYADVELPLATVLAGMERAGVALDLATLRELAVQVDADVARLQHEIYDLAGEEFNLGSPQQLGRILFDKLNLPAGKRNKTGWSTDDAELQRLRGFPIAQKIQEYREVSKLKNTYIDVFPTLLDARGRLHTVFRQTATATGRLSSTNPNLQNIPVRSDLGRLIRKAFVAPSPDRVLLAADYSQIELRLMAHLSGDEAMRTAFHEHQDIHDFTARRIFDIGPFAEVDPNQRRMAKAVNFGLLYGMSDFGLAQRLEIDRAAAKQMSQAYFDRFPGVRGFIDRSLEEARERGYVQTILGRRRYMPDLRAKNYALRAAAEREATNAPLQGSAADLMKLAMVRLDRRLAAERLDAVMLLQIHDELIFEVARTDLDAVARVVKHEMEHALELSVPIEATLKSGANWYDVASFDVEADELEAAASA</sequence>
<dbReference type="FunFam" id="1.10.150.20:FF:000002">
    <property type="entry name" value="DNA polymerase I"/>
    <property type="match status" value="1"/>
</dbReference>
<dbReference type="SMART" id="SM00482">
    <property type="entry name" value="POLAc"/>
    <property type="match status" value="1"/>
</dbReference>
<evidence type="ECO:0000259" key="15">
    <source>
        <dbReference type="SMART" id="SM00482"/>
    </source>
</evidence>
<dbReference type="InterPro" id="IPR018320">
    <property type="entry name" value="DNA_polymerase_1"/>
</dbReference>
<evidence type="ECO:0000256" key="12">
    <source>
        <dbReference type="NCBIfam" id="TIGR00593"/>
    </source>
</evidence>
<dbReference type="GO" id="GO:0003887">
    <property type="term" value="F:DNA-directed DNA polymerase activity"/>
    <property type="evidence" value="ECO:0007669"/>
    <property type="project" value="UniProtKB-UniRule"/>
</dbReference>
<organism evidence="16 17">
    <name type="scientific">Vulcanimicrobium alpinum</name>
    <dbReference type="NCBI Taxonomy" id="3016050"/>
    <lineage>
        <taxon>Bacteria</taxon>
        <taxon>Bacillati</taxon>
        <taxon>Vulcanimicrobiota</taxon>
        <taxon>Vulcanimicrobiia</taxon>
        <taxon>Vulcanimicrobiales</taxon>
        <taxon>Vulcanimicrobiaceae</taxon>
        <taxon>Vulcanimicrobium</taxon>
    </lineage>
</organism>
<evidence type="ECO:0000256" key="6">
    <source>
        <dbReference type="ARBA" id="ARBA00022705"/>
    </source>
</evidence>
<evidence type="ECO:0000256" key="3">
    <source>
        <dbReference type="ARBA" id="ARBA00020311"/>
    </source>
</evidence>
<dbReference type="PRINTS" id="PR00868">
    <property type="entry name" value="DNAPOLI"/>
</dbReference>
<keyword evidence="17" id="KW-1185">Reference proteome</keyword>
<dbReference type="PANTHER" id="PTHR10133">
    <property type="entry name" value="DNA POLYMERASE I"/>
    <property type="match status" value="1"/>
</dbReference>
<comment type="function">
    <text evidence="13">In addition to polymerase activity, this DNA polymerase exhibits 5'-3' exonuclease activity.</text>
</comment>
<evidence type="ECO:0000256" key="10">
    <source>
        <dbReference type="ARBA" id="ARBA00023204"/>
    </source>
</evidence>
<evidence type="ECO:0000256" key="13">
    <source>
        <dbReference type="RuleBase" id="RU004460"/>
    </source>
</evidence>
<dbReference type="CDD" id="cd09898">
    <property type="entry name" value="H3TH_53EXO"/>
    <property type="match status" value="1"/>
</dbReference>
<keyword evidence="9 13" id="KW-0238">DNA-binding</keyword>
<dbReference type="InterPro" id="IPR019760">
    <property type="entry name" value="DNA-dir_DNA_pol_A_CS"/>
</dbReference>
<feature type="domain" description="DNA-directed DNA polymerase family A palm" evidence="15">
    <location>
        <begin position="629"/>
        <end position="837"/>
    </location>
</feature>
<dbReference type="InterPro" id="IPR029060">
    <property type="entry name" value="PIN-like_dom_sf"/>
</dbReference>
<evidence type="ECO:0000313" key="16">
    <source>
        <dbReference type="EMBL" id="BDE07999.1"/>
    </source>
</evidence>
<dbReference type="NCBIfam" id="NF004397">
    <property type="entry name" value="PRK05755.1"/>
    <property type="match status" value="1"/>
</dbReference>
<dbReference type="Pfam" id="PF00476">
    <property type="entry name" value="DNA_pol_A"/>
    <property type="match status" value="1"/>
</dbReference>
<dbReference type="Proteomes" id="UP001317532">
    <property type="component" value="Chromosome"/>
</dbReference>
<keyword evidence="6 13" id="KW-0235">DNA replication</keyword>
<dbReference type="SUPFAM" id="SSF56672">
    <property type="entry name" value="DNA/RNA polymerases"/>
    <property type="match status" value="1"/>
</dbReference>
<gene>
    <name evidence="13" type="primary">polA</name>
    <name evidence="16" type="ORF">WPS_32750</name>
</gene>